<accession>A0A0F9M929</accession>
<feature type="compositionally biased region" description="Basic and acidic residues" evidence="1">
    <location>
        <begin position="307"/>
        <end position="317"/>
    </location>
</feature>
<evidence type="ECO:0000313" key="2">
    <source>
        <dbReference type="EMBL" id="KKN03960.1"/>
    </source>
</evidence>
<organism evidence="2">
    <name type="scientific">marine sediment metagenome</name>
    <dbReference type="NCBI Taxonomy" id="412755"/>
    <lineage>
        <taxon>unclassified sequences</taxon>
        <taxon>metagenomes</taxon>
        <taxon>ecological metagenomes</taxon>
    </lineage>
</organism>
<reference evidence="2" key="1">
    <citation type="journal article" date="2015" name="Nature">
        <title>Complex archaea that bridge the gap between prokaryotes and eukaryotes.</title>
        <authorList>
            <person name="Spang A."/>
            <person name="Saw J.H."/>
            <person name="Jorgensen S.L."/>
            <person name="Zaremba-Niedzwiedzka K."/>
            <person name="Martijn J."/>
            <person name="Lind A.E."/>
            <person name="van Eijk R."/>
            <person name="Schleper C."/>
            <person name="Guy L."/>
            <person name="Ettema T.J."/>
        </authorList>
    </citation>
    <scope>NUCLEOTIDE SEQUENCE</scope>
</reference>
<comment type="caution">
    <text evidence="2">The sequence shown here is derived from an EMBL/GenBank/DDBJ whole genome shotgun (WGS) entry which is preliminary data.</text>
</comment>
<protein>
    <submittedName>
        <fullName evidence="2">Uncharacterized protein</fullName>
    </submittedName>
</protein>
<dbReference type="EMBL" id="LAZR01004977">
    <property type="protein sequence ID" value="KKN03960.1"/>
    <property type="molecule type" value="Genomic_DNA"/>
</dbReference>
<feature type="non-terminal residue" evidence="2">
    <location>
        <position position="317"/>
    </location>
</feature>
<name>A0A0F9M929_9ZZZZ</name>
<feature type="region of interest" description="Disordered" evidence="1">
    <location>
        <begin position="236"/>
        <end position="317"/>
    </location>
</feature>
<sequence>MPKTTAVVKFDPEDVTDLDTVVEEYSLGKLAGLTPFQQTFRLGQGIQKLKTMITSAMMKPIMDLQGTALGFRTDKDNEGGYDEETVKACLIEATLRGVRPIGNEFNIIARRSYITREGMTRLVREFPGLSNLTMDFGVPRVSGSNAGAVVQATAKWNLEDTSHELTSHELTCEIPVRVNKGMGTDAILGKAERKLLARVYKRITGSITISDGDVSDMATAAPQIANKGTAAVKAQLMGPGAKAEEPPAAITPGDEPPLVNSFPNETRSSSAMPPSEEGARREPTTTAPSPAEEIAEHAQSRGAPSRGELEKKIIQHC</sequence>
<proteinExistence type="predicted"/>
<feature type="compositionally biased region" description="Polar residues" evidence="1">
    <location>
        <begin position="261"/>
        <end position="272"/>
    </location>
</feature>
<gene>
    <name evidence="2" type="ORF">LCGC14_1102560</name>
</gene>
<dbReference type="AlphaFoldDB" id="A0A0F9M929"/>
<evidence type="ECO:0000256" key="1">
    <source>
        <dbReference type="SAM" id="MobiDB-lite"/>
    </source>
</evidence>